<dbReference type="PANTHER" id="PTHR12835:SF5">
    <property type="entry name" value="BIOTIN--PROTEIN LIGASE"/>
    <property type="match status" value="1"/>
</dbReference>
<name>A0A8D5FP57_9BACT</name>
<dbReference type="InterPro" id="IPR004143">
    <property type="entry name" value="BPL_LPL_catalytic"/>
</dbReference>
<dbReference type="InterPro" id="IPR004408">
    <property type="entry name" value="Biotin_CoA_COase_ligase"/>
</dbReference>
<protein>
    <recommendedName>
        <fullName evidence="2">BPL/LPL catalytic domain-containing protein</fullName>
    </recommendedName>
</protein>
<dbReference type="PANTHER" id="PTHR12835">
    <property type="entry name" value="BIOTIN PROTEIN LIGASE"/>
    <property type="match status" value="1"/>
</dbReference>
<dbReference type="GO" id="GO:0004077">
    <property type="term" value="F:biotin--[biotin carboxyl-carrier protein] ligase activity"/>
    <property type="evidence" value="ECO:0007669"/>
    <property type="project" value="InterPro"/>
</dbReference>
<dbReference type="RefSeq" id="WP_228854246.1">
    <property type="nucleotide sequence ID" value="NZ_AP024086.1"/>
</dbReference>
<dbReference type="PROSITE" id="PS51733">
    <property type="entry name" value="BPL_LPL_CATALYTIC"/>
    <property type="match status" value="1"/>
</dbReference>
<dbReference type="AlphaFoldDB" id="A0A8D5FP57"/>
<organism evidence="3 4">
    <name type="scientific">Desulfomarina profundi</name>
    <dbReference type="NCBI Taxonomy" id="2772557"/>
    <lineage>
        <taxon>Bacteria</taxon>
        <taxon>Pseudomonadati</taxon>
        <taxon>Thermodesulfobacteriota</taxon>
        <taxon>Desulfobulbia</taxon>
        <taxon>Desulfobulbales</taxon>
        <taxon>Desulfobulbaceae</taxon>
        <taxon>Desulfomarina</taxon>
    </lineage>
</organism>
<dbReference type="EMBL" id="AP024086">
    <property type="protein sequence ID" value="BCL61829.1"/>
    <property type="molecule type" value="Genomic_DNA"/>
</dbReference>
<keyword evidence="4" id="KW-1185">Reference proteome</keyword>
<reference evidence="3" key="1">
    <citation type="submission" date="2020-09" db="EMBL/GenBank/DDBJ databases">
        <title>Desulfogranum mesoprofundum gen. nov., sp. nov., a novel mesophilic, sulfate-reducing chemolithoautotroph isolated from a deep-sea hydrothermal vent chimney in the Suiyo Seamount.</title>
        <authorList>
            <person name="Hashimoto Y."/>
            <person name="Nakagawa S."/>
        </authorList>
    </citation>
    <scope>NUCLEOTIDE SEQUENCE</scope>
    <source>
        <strain evidence="3">KT2</strain>
    </source>
</reference>
<evidence type="ECO:0000313" key="3">
    <source>
        <dbReference type="EMBL" id="BCL61829.1"/>
    </source>
</evidence>
<feature type="domain" description="BPL/LPL catalytic" evidence="2">
    <location>
        <begin position="38"/>
        <end position="224"/>
    </location>
</feature>
<evidence type="ECO:0000259" key="2">
    <source>
        <dbReference type="PROSITE" id="PS51733"/>
    </source>
</evidence>
<accession>A0A8D5FP57</accession>
<evidence type="ECO:0000256" key="1">
    <source>
        <dbReference type="ARBA" id="ARBA00022598"/>
    </source>
</evidence>
<proteinExistence type="predicted"/>
<dbReference type="KEGG" id="dbk:DGMP_25220"/>
<sequence>MTAENSPKPEDVQALLARYVQNRKNLPDDAAIIARYGCFVGSQIESHVFLERAMTHGRKQIRETVAAGKSFRNGTVILADSMGSSKGRFSRVWHAPAGGVWGCLVHANTLLPGSRSFLPLAVGLACCEAVRDSGAESATIRWVNDVLLDDRKLAGFLVETFTEETTGEEYNLVGFGINVNNSRFPAELSSNAVSLSEILGREVDLVSFSVLFLSRLAWYFGLLHYEEARGLRGDGFSGKDGEHLLLCRWKELSDTIGRRVLYGFDVMESPQYEGKVLGINPAGGLVIQLDDGFEKTEYSGEVRYL</sequence>
<gene>
    <name evidence="3" type="ORF">DGMP_25220</name>
</gene>
<keyword evidence="1" id="KW-0436">Ligase</keyword>
<dbReference type="NCBIfam" id="TIGR00121">
    <property type="entry name" value="birA_ligase"/>
    <property type="match status" value="1"/>
</dbReference>
<dbReference type="GO" id="GO:0005737">
    <property type="term" value="C:cytoplasm"/>
    <property type="evidence" value="ECO:0007669"/>
    <property type="project" value="TreeGrafter"/>
</dbReference>
<dbReference type="Proteomes" id="UP000826725">
    <property type="component" value="Chromosome"/>
</dbReference>
<dbReference type="Pfam" id="PF03099">
    <property type="entry name" value="BPL_LplA_LipB"/>
    <property type="match status" value="1"/>
</dbReference>
<evidence type="ECO:0000313" key="4">
    <source>
        <dbReference type="Proteomes" id="UP000826725"/>
    </source>
</evidence>